<organism evidence="3 4">
    <name type="scientific">Tropilaelaps mercedesae</name>
    <dbReference type="NCBI Taxonomy" id="418985"/>
    <lineage>
        <taxon>Eukaryota</taxon>
        <taxon>Metazoa</taxon>
        <taxon>Ecdysozoa</taxon>
        <taxon>Arthropoda</taxon>
        <taxon>Chelicerata</taxon>
        <taxon>Arachnida</taxon>
        <taxon>Acari</taxon>
        <taxon>Parasitiformes</taxon>
        <taxon>Mesostigmata</taxon>
        <taxon>Gamasina</taxon>
        <taxon>Dermanyssoidea</taxon>
        <taxon>Laelapidae</taxon>
        <taxon>Tropilaelaps</taxon>
    </lineage>
</organism>
<evidence type="ECO:0008006" key="5">
    <source>
        <dbReference type="Google" id="ProtNLM"/>
    </source>
</evidence>
<feature type="transmembrane region" description="Helical" evidence="1">
    <location>
        <begin position="332"/>
        <end position="353"/>
    </location>
</feature>
<protein>
    <recommendedName>
        <fullName evidence="5">Gustatory receptor</fullName>
    </recommendedName>
</protein>
<dbReference type="AlphaFoldDB" id="A0A1V9XRN6"/>
<feature type="chain" id="PRO_5010747205" description="Gustatory receptor" evidence="2">
    <location>
        <begin position="28"/>
        <end position="612"/>
    </location>
</feature>
<dbReference type="Proteomes" id="UP000192247">
    <property type="component" value="Unassembled WGS sequence"/>
</dbReference>
<feature type="transmembrane region" description="Helical" evidence="1">
    <location>
        <begin position="453"/>
        <end position="473"/>
    </location>
</feature>
<proteinExistence type="predicted"/>
<evidence type="ECO:0000313" key="3">
    <source>
        <dbReference type="EMBL" id="OQR76042.1"/>
    </source>
</evidence>
<keyword evidence="2" id="KW-0732">Signal</keyword>
<dbReference type="InParanoid" id="A0A1V9XRN6"/>
<feature type="transmembrane region" description="Helical" evidence="1">
    <location>
        <begin position="378"/>
        <end position="398"/>
    </location>
</feature>
<feature type="transmembrane region" description="Helical" evidence="1">
    <location>
        <begin position="267"/>
        <end position="287"/>
    </location>
</feature>
<keyword evidence="1" id="KW-1133">Transmembrane helix</keyword>
<evidence type="ECO:0000256" key="2">
    <source>
        <dbReference type="SAM" id="SignalP"/>
    </source>
</evidence>
<keyword evidence="4" id="KW-1185">Reference proteome</keyword>
<comment type="caution">
    <text evidence="3">The sequence shown here is derived from an EMBL/GenBank/DDBJ whole genome shotgun (WGS) entry which is preliminary data.</text>
</comment>
<feature type="transmembrane region" description="Helical" evidence="1">
    <location>
        <begin position="293"/>
        <end position="311"/>
    </location>
</feature>
<keyword evidence="1" id="KW-0472">Membrane</keyword>
<name>A0A1V9XRN6_9ACAR</name>
<dbReference type="EMBL" id="MNPL01005404">
    <property type="protein sequence ID" value="OQR76042.1"/>
    <property type="molecule type" value="Genomic_DNA"/>
</dbReference>
<feature type="transmembrane region" description="Helical" evidence="1">
    <location>
        <begin position="493"/>
        <end position="514"/>
    </location>
</feature>
<feature type="transmembrane region" description="Helical" evidence="1">
    <location>
        <begin position="238"/>
        <end position="255"/>
    </location>
</feature>
<accession>A0A1V9XRN6</accession>
<sequence>MRQSSVATSFVLLSFLVIVNEVDESHGIIIPIIKPDLRFLLEKKKTLLSFLNTQAIFQTLGQLINLNAVLQHFGLVPPPAADAEQKGSGSTNQMTIVSAPETSVEDTMMTGDKAVNFTEADGDTAVNVVTPEREDSIEGIYPQESCKHADVDIGDDAKPTSAAGQSYEAKLSSDELRTNEVNGIEITLRRRKLEGIRRRYLLGGRLGSSTIAKLADGATGVALPSFWIRQRVVRLQKLEKFVLVYLGIYHLFYSNSSMSIFVSRCMLVVNFGAQLVSVMYMAVFVVLDTEKLVAVAYGVKSLGLVIIYVYICNRREAIGHLLCGSSRKRYKMATISLLLFAISSTAITVITSFEAIELASPGLLDIFDRRTLTLVETVYNLCMWPELCFVPTIFVIIINDLSSRIQDFNDEAGVVSSIGEPQLREVQVRYLVLKFLELKKRSTIICQNLQESIFVLVSIVFSSGCGEIVHLAAYLEYRQNCCSWRKSWLSLNYVVYSNMSVIVSAVLFGVLVYTGHRLDSNGRRSRIWLRKLGLELSKESVPGVFTLVHGDDLTFRFAGCLRLNSQFGMSLVSTIATYAVIFFQVKNQVIMADHAWQSVRTNGTEEIMLRLG</sequence>
<feature type="signal peptide" evidence="2">
    <location>
        <begin position="1"/>
        <end position="27"/>
    </location>
</feature>
<evidence type="ECO:0000313" key="4">
    <source>
        <dbReference type="Proteomes" id="UP000192247"/>
    </source>
</evidence>
<reference evidence="3 4" key="1">
    <citation type="journal article" date="2017" name="Gigascience">
        <title>Draft genome of the honey bee ectoparasitic mite, Tropilaelaps mercedesae, is shaped by the parasitic life history.</title>
        <authorList>
            <person name="Dong X."/>
            <person name="Armstrong S.D."/>
            <person name="Xia D."/>
            <person name="Makepeace B.L."/>
            <person name="Darby A.C."/>
            <person name="Kadowaki T."/>
        </authorList>
    </citation>
    <scope>NUCLEOTIDE SEQUENCE [LARGE SCALE GENOMIC DNA]</scope>
    <source>
        <strain evidence="3">Wuxi-XJTLU</strain>
    </source>
</reference>
<keyword evidence="1" id="KW-0812">Transmembrane</keyword>
<evidence type="ECO:0000256" key="1">
    <source>
        <dbReference type="SAM" id="Phobius"/>
    </source>
</evidence>
<gene>
    <name evidence="3" type="ORF">BIW11_08025</name>
</gene>